<dbReference type="SMART" id="SM00220">
    <property type="entry name" value="S_TKc"/>
    <property type="match status" value="1"/>
</dbReference>
<evidence type="ECO:0000256" key="4">
    <source>
        <dbReference type="ARBA" id="ARBA00022840"/>
    </source>
</evidence>
<proteinExistence type="predicted"/>
<protein>
    <submittedName>
        <fullName evidence="6">Non-specific serine/threonine protein kinase</fullName>
    </submittedName>
</protein>
<dbReference type="STRING" id="48467.SAMN02745166_02157"/>
<keyword evidence="7" id="KW-1185">Reference proteome</keyword>
<dbReference type="SUPFAM" id="SSF48452">
    <property type="entry name" value="TPR-like"/>
    <property type="match status" value="3"/>
</dbReference>
<dbReference type="PROSITE" id="PS00108">
    <property type="entry name" value="PROTEIN_KINASE_ST"/>
    <property type="match status" value="1"/>
</dbReference>
<accession>A0A1T4XYD4</accession>
<reference evidence="7" key="1">
    <citation type="submission" date="2017-02" db="EMBL/GenBank/DDBJ databases">
        <authorList>
            <person name="Varghese N."/>
            <person name="Submissions S."/>
        </authorList>
    </citation>
    <scope>NUCLEOTIDE SEQUENCE [LARGE SCALE GENOMIC DNA]</scope>
    <source>
        <strain evidence="7">ATCC 700200</strain>
    </source>
</reference>
<dbReference type="PANTHER" id="PTHR43289:SF6">
    <property type="entry name" value="SERINE_THREONINE-PROTEIN KINASE NEKL-3"/>
    <property type="match status" value="1"/>
</dbReference>
<keyword evidence="4" id="KW-0067">ATP-binding</keyword>
<dbReference type="InterPro" id="IPR000719">
    <property type="entry name" value="Prot_kinase_dom"/>
</dbReference>
<evidence type="ECO:0000313" key="6">
    <source>
        <dbReference type="EMBL" id="SKA94403.1"/>
    </source>
</evidence>
<name>A0A1T4XYD4_9BACT</name>
<dbReference type="OrthoDB" id="174123at2"/>
<dbReference type="RefSeq" id="WP_078813368.1">
    <property type="nucleotide sequence ID" value="NZ_FUYE01000006.1"/>
</dbReference>
<dbReference type="Gene3D" id="3.30.200.20">
    <property type="entry name" value="Phosphorylase Kinase, domain 1"/>
    <property type="match status" value="1"/>
</dbReference>
<dbReference type="InterPro" id="IPR011990">
    <property type="entry name" value="TPR-like_helical_dom_sf"/>
</dbReference>
<evidence type="ECO:0000256" key="1">
    <source>
        <dbReference type="ARBA" id="ARBA00022679"/>
    </source>
</evidence>
<organism evidence="6 7">
    <name type="scientific">Prosthecobacter debontii</name>
    <dbReference type="NCBI Taxonomy" id="48467"/>
    <lineage>
        <taxon>Bacteria</taxon>
        <taxon>Pseudomonadati</taxon>
        <taxon>Verrucomicrobiota</taxon>
        <taxon>Verrucomicrobiia</taxon>
        <taxon>Verrucomicrobiales</taxon>
        <taxon>Verrucomicrobiaceae</taxon>
        <taxon>Prosthecobacter</taxon>
    </lineage>
</organism>
<dbReference type="InterPro" id="IPR008271">
    <property type="entry name" value="Ser/Thr_kinase_AS"/>
</dbReference>
<dbReference type="SUPFAM" id="SSF56112">
    <property type="entry name" value="Protein kinase-like (PK-like)"/>
    <property type="match status" value="1"/>
</dbReference>
<dbReference type="GO" id="GO:0005524">
    <property type="term" value="F:ATP binding"/>
    <property type="evidence" value="ECO:0007669"/>
    <property type="project" value="UniProtKB-KW"/>
</dbReference>
<evidence type="ECO:0000256" key="3">
    <source>
        <dbReference type="ARBA" id="ARBA00022777"/>
    </source>
</evidence>
<feature type="domain" description="Protein kinase" evidence="5">
    <location>
        <begin position="45"/>
        <end position="331"/>
    </location>
</feature>
<keyword evidence="2" id="KW-0547">Nucleotide-binding</keyword>
<dbReference type="Gene3D" id="1.25.40.10">
    <property type="entry name" value="Tetratricopeptide repeat domain"/>
    <property type="match status" value="2"/>
</dbReference>
<dbReference type="PANTHER" id="PTHR43289">
    <property type="entry name" value="MITOGEN-ACTIVATED PROTEIN KINASE KINASE KINASE 20-RELATED"/>
    <property type="match status" value="1"/>
</dbReference>
<dbReference type="AlphaFoldDB" id="A0A1T4XYD4"/>
<dbReference type="Proteomes" id="UP000190774">
    <property type="component" value="Unassembled WGS sequence"/>
</dbReference>
<dbReference type="CDD" id="cd14014">
    <property type="entry name" value="STKc_PknB_like"/>
    <property type="match status" value="1"/>
</dbReference>
<evidence type="ECO:0000256" key="2">
    <source>
        <dbReference type="ARBA" id="ARBA00022741"/>
    </source>
</evidence>
<keyword evidence="6" id="KW-0723">Serine/threonine-protein kinase</keyword>
<keyword evidence="1" id="KW-0808">Transferase</keyword>
<sequence length="833" mass="92528">MSDLRPNKLTDVESLAGFFDIALADELPEEVSAQETAGMIIAGRYLLKSLLGGGGAGNVWLAEQTQPVRREVAVKIIRPGLGTGVLSGRFIREYQVLARLEHPNIAGVFDAGELPDGRTYFVMEMVAGDAITTWCRQQETPLRARLEIFAQACFAVQHAHQKGILHRDLKPSNVMVTLLDGKPVVKIIDFGIAKALAGDLPPTLDMTLNGVVLGTPRYMSPEQAGLTGQDVDTRTDVYALGVLLYELLTGTTPIQVADEKNAPLPDLLQQVRQTEIELPSRRVARLDSTHLFRAKELRGELDWIVLKALQKDREQRYAPALTLAEEIHRYLRDEPVLAGPPGTGYQVKKWLTRHRSTALSAAAVLGALSAGVATTWWALERMEQQRLETQRLRLAEQNQAELAEQVSAQLGELLASARKHVEAGMNTQALRRLADECAASLSRFRNQPRTEQRLVEQLALLYTALQEPGRSLPWFQRQWELTAQLEGENSEAALLSLYNIAWRATAQNQAERAVPMLKQVLAGFEKLPGGLEARPVRSLSVRRELARALSRTGHHEEAITLMASVVRQKNFVRPDEAALWLRDQAEMLRLGGRPTESATALRQSLALIPDDAAHSSLRAYVLASLATTTSQPADHESALAASLARLKHLETEVGARDPRLLNALLNHAVLACKVPGCPGGEEAARRALNIAQSAGHESLLADAWIMVSETLRVQRRIPESEDAIRQGLAEAGPVQTEPWRELEMHRRLGDLLAARRNFEEAWEEYQIAFKDWLTHPAAGRPPEKERLIFTSIIAFWEKLAKVGSPMADPTQLEVWRARLREWECRRAPAHVMN</sequence>
<evidence type="ECO:0000313" key="7">
    <source>
        <dbReference type="Proteomes" id="UP000190774"/>
    </source>
</evidence>
<dbReference type="EMBL" id="FUYE01000006">
    <property type="protein sequence ID" value="SKA94403.1"/>
    <property type="molecule type" value="Genomic_DNA"/>
</dbReference>
<dbReference type="Pfam" id="PF00069">
    <property type="entry name" value="Pkinase"/>
    <property type="match status" value="1"/>
</dbReference>
<dbReference type="PROSITE" id="PS50011">
    <property type="entry name" value="PROTEIN_KINASE_DOM"/>
    <property type="match status" value="1"/>
</dbReference>
<dbReference type="InterPro" id="IPR011009">
    <property type="entry name" value="Kinase-like_dom_sf"/>
</dbReference>
<dbReference type="GO" id="GO:0004674">
    <property type="term" value="F:protein serine/threonine kinase activity"/>
    <property type="evidence" value="ECO:0007669"/>
    <property type="project" value="UniProtKB-KW"/>
</dbReference>
<gene>
    <name evidence="6" type="ORF">SAMN02745166_02157</name>
</gene>
<dbReference type="Gene3D" id="1.10.510.10">
    <property type="entry name" value="Transferase(Phosphotransferase) domain 1"/>
    <property type="match status" value="1"/>
</dbReference>
<keyword evidence="3 6" id="KW-0418">Kinase</keyword>
<evidence type="ECO:0000259" key="5">
    <source>
        <dbReference type="PROSITE" id="PS50011"/>
    </source>
</evidence>